<keyword evidence="1" id="KW-1133">Transmembrane helix</keyword>
<organism evidence="2 3">
    <name type="scientific">Desulfuromonas acetoxidans (strain DSM 684 / 11070)</name>
    <dbReference type="NCBI Taxonomy" id="281689"/>
    <lineage>
        <taxon>Bacteria</taxon>
        <taxon>Pseudomonadati</taxon>
        <taxon>Thermodesulfobacteriota</taxon>
        <taxon>Desulfuromonadia</taxon>
        <taxon>Desulfuromonadales</taxon>
        <taxon>Desulfuromonadaceae</taxon>
        <taxon>Desulfuromonas</taxon>
    </lineage>
</organism>
<keyword evidence="3" id="KW-1185">Reference proteome</keyword>
<protein>
    <recommendedName>
        <fullName evidence="4">Zinc resistance-associated protein</fullName>
    </recommendedName>
</protein>
<evidence type="ECO:0000256" key="1">
    <source>
        <dbReference type="SAM" id="Phobius"/>
    </source>
</evidence>
<reference evidence="2" key="2">
    <citation type="submission" date="2006-05" db="EMBL/GenBank/DDBJ databases">
        <title>Sequencing of the draft genome and assembly of Desulfuromonas acetoxidans DSM 684.</title>
        <authorList>
            <consortium name="US DOE Joint Genome Institute (JGI-PGF)"/>
            <person name="Copeland A."/>
            <person name="Lucas S."/>
            <person name="Lapidus A."/>
            <person name="Barry K."/>
            <person name="Detter J.C."/>
            <person name="Glavina del Rio T."/>
            <person name="Hammon N."/>
            <person name="Israni S."/>
            <person name="Dalin E."/>
            <person name="Tice H."/>
            <person name="Bruce D."/>
            <person name="Pitluck S."/>
            <person name="Richardson P."/>
        </authorList>
    </citation>
    <scope>NUCLEOTIDE SEQUENCE [LARGE SCALE GENOMIC DNA]</scope>
    <source>
        <strain evidence="2">DSM 684</strain>
    </source>
</reference>
<comment type="caution">
    <text evidence="2">The sequence shown here is derived from an EMBL/GenBank/DDBJ whole genome shotgun (WGS) entry which is preliminary data.</text>
</comment>
<dbReference type="Proteomes" id="UP000005695">
    <property type="component" value="Unassembled WGS sequence"/>
</dbReference>
<feature type="transmembrane region" description="Helical" evidence="1">
    <location>
        <begin position="7"/>
        <end position="30"/>
    </location>
</feature>
<proteinExistence type="predicted"/>
<name>Q1K114_DESA6</name>
<accession>Q1K114</accession>
<keyword evidence="1" id="KW-0472">Membrane</keyword>
<keyword evidence="1" id="KW-0812">Transmembrane</keyword>
<dbReference type="EMBL" id="AAEW02000006">
    <property type="protein sequence ID" value="EAT16194.1"/>
    <property type="molecule type" value="Genomic_DNA"/>
</dbReference>
<dbReference type="RefSeq" id="WP_005999396.1">
    <property type="nucleotide sequence ID" value="NZ_AAEW02000006.1"/>
</dbReference>
<evidence type="ECO:0000313" key="2">
    <source>
        <dbReference type="EMBL" id="EAT16194.1"/>
    </source>
</evidence>
<sequence>MMTRWKLWIVMVVVFVAGICVGVGGTGLFLRHKVTTVVEQGAPAISQLLVQRLSGRLDLSSDQEQQVTEILNSTQQQLAQLRRQIRPEVQVLIRQTVEEIRTDLSPAQQQEFDAFIQPFRERWQEHLSQQIDAEKM</sequence>
<evidence type="ECO:0008006" key="4">
    <source>
        <dbReference type="Google" id="ProtNLM"/>
    </source>
</evidence>
<evidence type="ECO:0000313" key="3">
    <source>
        <dbReference type="Proteomes" id="UP000005695"/>
    </source>
</evidence>
<gene>
    <name evidence="2" type="ORF">Dace_1658</name>
</gene>
<dbReference type="AlphaFoldDB" id="Q1K114"/>
<reference evidence="2" key="1">
    <citation type="submission" date="2006-05" db="EMBL/GenBank/DDBJ databases">
        <title>Annotation of the draft genome assembly of Desulfuromonas acetoxidans DSM 684.</title>
        <authorList>
            <consortium name="US DOE Joint Genome Institute (JGI-ORNL)"/>
            <person name="Larimer F."/>
            <person name="Land M."/>
            <person name="Hauser L."/>
        </authorList>
    </citation>
    <scope>NUCLEOTIDE SEQUENCE [LARGE SCALE GENOMIC DNA]</scope>
    <source>
        <strain evidence="2">DSM 684</strain>
    </source>
</reference>